<feature type="region of interest" description="Disordered" evidence="1">
    <location>
        <begin position="1026"/>
        <end position="1139"/>
    </location>
</feature>
<feature type="region of interest" description="Disordered" evidence="1">
    <location>
        <begin position="271"/>
        <end position="292"/>
    </location>
</feature>
<feature type="region of interest" description="Disordered" evidence="1">
    <location>
        <begin position="731"/>
        <end position="796"/>
    </location>
</feature>
<name>A0A8H6KIE0_9PEZI</name>
<evidence type="ECO:0000256" key="1">
    <source>
        <dbReference type="SAM" id="MobiDB-lite"/>
    </source>
</evidence>
<feature type="compositionally biased region" description="Polar residues" evidence="1">
    <location>
        <begin position="912"/>
        <end position="925"/>
    </location>
</feature>
<feature type="compositionally biased region" description="Basic and acidic residues" evidence="1">
    <location>
        <begin position="740"/>
        <end position="768"/>
    </location>
</feature>
<comment type="caution">
    <text evidence="2">The sequence shown here is derived from an EMBL/GenBank/DDBJ whole genome shotgun (WGS) entry which is preliminary data.</text>
</comment>
<accession>A0A8H6KIE0</accession>
<dbReference type="AlphaFoldDB" id="A0A8H6KIE0"/>
<reference evidence="2" key="1">
    <citation type="journal article" date="2020" name="Phytopathology">
        <title>Genome Sequence Resources of Colletotrichum truncatum, C. plurivorum, C. musicola, and C. sojae: Four Species Pathogenic to Soybean (Glycine max).</title>
        <authorList>
            <person name="Rogerio F."/>
            <person name="Boufleur T.R."/>
            <person name="Ciampi-Guillardi M."/>
            <person name="Sukno S.A."/>
            <person name="Thon M.R."/>
            <person name="Massola Junior N.S."/>
            <person name="Baroncelli R."/>
        </authorList>
    </citation>
    <scope>NUCLEOTIDE SEQUENCE</scope>
    <source>
        <strain evidence="2">LFN0074</strain>
    </source>
</reference>
<dbReference type="Proteomes" id="UP000639643">
    <property type="component" value="Unassembled WGS sequence"/>
</dbReference>
<gene>
    <name evidence="2" type="ORF">CMUS01_07195</name>
</gene>
<dbReference type="PANTHER" id="PTHR35391">
    <property type="entry name" value="C2H2-TYPE DOMAIN-CONTAINING PROTEIN-RELATED"/>
    <property type="match status" value="1"/>
</dbReference>
<dbReference type="EMBL" id="WIGM01000252">
    <property type="protein sequence ID" value="KAF6831808.1"/>
    <property type="molecule type" value="Genomic_DNA"/>
</dbReference>
<feature type="compositionally biased region" description="Basic and acidic residues" evidence="1">
    <location>
        <begin position="972"/>
        <end position="983"/>
    </location>
</feature>
<feature type="compositionally biased region" description="Polar residues" evidence="1">
    <location>
        <begin position="1093"/>
        <end position="1113"/>
    </location>
</feature>
<organism evidence="2 3">
    <name type="scientific">Colletotrichum musicola</name>
    <dbReference type="NCBI Taxonomy" id="2175873"/>
    <lineage>
        <taxon>Eukaryota</taxon>
        <taxon>Fungi</taxon>
        <taxon>Dikarya</taxon>
        <taxon>Ascomycota</taxon>
        <taxon>Pezizomycotina</taxon>
        <taxon>Sordariomycetes</taxon>
        <taxon>Hypocreomycetidae</taxon>
        <taxon>Glomerellales</taxon>
        <taxon>Glomerellaceae</taxon>
        <taxon>Colletotrichum</taxon>
        <taxon>Colletotrichum orchidearum species complex</taxon>
    </lineage>
</organism>
<sequence length="1139" mass="128079">MPMTDDDEERISPLLSDSALTDIRDSAVQCRKLLHKLSTACSVATDDATTYEAEEMMATFNILAHNMGIFRQGHHSLASRLQNVPDISSLVRQLLDTLQHHLGNYQHRVLLERGTDNNAESAVNALAEGKSDQRRRDHAVSCSSESDDSSDRSSVLPSRLDISKVAEEQETKHSPSVALTSARGTINSLRQLSLTIRLAGAQHRSQRIQRFRAHDTYSQVFDVFRHYALQKANFMFPLAPAFLLDRIAESIASRRIRFRYLERHQMKISTLRQPAPALSPTQQQQENTEKPAAEYVGQSQPRIVLSSPEVTNTDPRRVGGTAQFTAEQPESVSSIHVAHDEFPPAPNLDPGGISFTSLARNHLIRDFEPFFCVRERCSSPFACADTYSGWLAHLKDQHSPRAWRCWHCGPKNTLYFSSSEELDSHLREHHGHEVSDVHRSALVKHGMTRKQVRLQSCPFCGSFPEDIEKRFPDRESSQAQDTLLAHVKAHLISIALVLAPIRAEGTNDDNSGSDANSDVLGYRRDIKSDRGDSDLDSDEYDYKISSQLTSPDLSGPAQGIPGWNVNEARPIAAVDEQWLHVMKRKQEKGPNEPDWLEQPVVKAFSQRLRQNEASTSPPLVTVSQSAHDIEADDGDKVESMSWYQRLLKEAEKPKMQPIQPMNTRKAVLREKYFDVTASPRFDYNTYSRPARVVYNEEPFWGDERHDRKRGDAAQREEDRLDALAERIGRRLNINRPTSRGQRDNFKGGFESDRASTYSHEDESERLRGASEAGMEAKMQEEHQPPNSRPISGQRDNFKDRVESEGTSTYGPQNETERLQRAFATGMEIALRMDRSEPDTSGSQRPALSHPYNSNPFGEGFGQYRPSGRRHYPPPALTEKDLLGQPTRRGNRMGRQGGQEADATSKEPLAFDSYNSNPAASGNPFESQDLHYPPQHLDEGFKQYAPSGRRSHPPPPMTERDLLGRLTQRGNRTGREGHEEDPASKELPAFDSYNGNPAASGNPFTSEQPLSYGLQYLDESFAKSTLSEWESNDHPFLPLTEKDLLGRPARPRTRAARQEVREADAGGEEPSARRQGATRSKANIRVARAPRVEQGSQAYNVSARRSTYQGSSGQEARVPAARPVPSERPWFDDEDDWSDC</sequence>
<feature type="compositionally biased region" description="Polar residues" evidence="1">
    <location>
        <begin position="838"/>
        <end position="855"/>
    </location>
</feature>
<feature type="compositionally biased region" description="Polar residues" evidence="1">
    <location>
        <begin position="784"/>
        <end position="794"/>
    </location>
</feature>
<dbReference type="OrthoDB" id="20872at2759"/>
<evidence type="ECO:0000313" key="2">
    <source>
        <dbReference type="EMBL" id="KAF6831808.1"/>
    </source>
</evidence>
<proteinExistence type="predicted"/>
<feature type="compositionally biased region" description="Polar residues" evidence="1">
    <location>
        <begin position="992"/>
        <end position="1008"/>
    </location>
</feature>
<feature type="region of interest" description="Disordered" evidence="1">
    <location>
        <begin position="834"/>
        <end position="1008"/>
    </location>
</feature>
<keyword evidence="3" id="KW-1185">Reference proteome</keyword>
<protein>
    <submittedName>
        <fullName evidence="2">Ankyrin repeat protein</fullName>
    </submittedName>
</protein>
<evidence type="ECO:0000313" key="3">
    <source>
        <dbReference type="Proteomes" id="UP000639643"/>
    </source>
</evidence>
<dbReference type="PANTHER" id="PTHR35391:SF5">
    <property type="entry name" value="DUF6590 DOMAIN-CONTAINING PROTEIN"/>
    <property type="match status" value="1"/>
</dbReference>